<keyword evidence="1 3" id="KW-0808">Transferase</keyword>
<dbReference type="Gene3D" id="3.40.50.2000">
    <property type="entry name" value="Glycogen Phosphorylase B"/>
    <property type="match status" value="2"/>
</dbReference>
<dbReference type="EMBL" id="CP007201">
    <property type="protein sequence ID" value="AHJ13714.1"/>
    <property type="molecule type" value="Genomic_DNA"/>
</dbReference>
<dbReference type="PANTHER" id="PTHR46401:SF2">
    <property type="entry name" value="GLYCOSYLTRANSFERASE WBBK-RELATED"/>
    <property type="match status" value="1"/>
</dbReference>
<evidence type="ECO:0000313" key="3">
    <source>
        <dbReference type="EMBL" id="AHJ13714.1"/>
    </source>
</evidence>
<evidence type="ECO:0000313" key="4">
    <source>
        <dbReference type="Proteomes" id="UP000019322"/>
    </source>
</evidence>
<proteinExistence type="predicted"/>
<gene>
    <name evidence="3" type="ORF">SMUL_2469</name>
</gene>
<sequence>MKTIIISGINFIQGGPLSIFQDCLKALDGHLTKTYKIYALVHSKELFPSFPNIEFIEFPKSTKSYVYRLYYEYVYFKKLSKVLKPYLWLSLHDITPNVEASIRAVYCHNPSPFFKITKKELFLDPKFALFCWFYKWLYRINIEKNDFVIVQQEWLRQKFRAMYPIRNCVVAYPNIVLKTEPMISSQNQKHIFFYPTFPRVFKNIEIIAEAILLLEDKYKAKLEVIVTVDGTENRYSRWIVQHYGSIPELKFIGLQSRDKVFSLYQLADGLIFPSKLETWGLPISEFKMFQKPIFAADLEYAHETVGSYDKVQFFPPQDAFSLANLIKQYIDETLVYEPHVNEKPKGIASHTWQELFEILLGEKHD</sequence>
<dbReference type="SUPFAM" id="SSF53756">
    <property type="entry name" value="UDP-Glycosyltransferase/glycogen phosphorylase"/>
    <property type="match status" value="1"/>
</dbReference>
<dbReference type="InterPro" id="IPR001296">
    <property type="entry name" value="Glyco_trans_1"/>
</dbReference>
<name>A0AA86ANV3_SULMK</name>
<dbReference type="Proteomes" id="UP000019322">
    <property type="component" value="Chromosome"/>
</dbReference>
<dbReference type="Pfam" id="PF00534">
    <property type="entry name" value="Glycos_transf_1"/>
    <property type="match status" value="1"/>
</dbReference>
<reference evidence="3 4" key="1">
    <citation type="journal article" date="2014" name="Environ. Microbiol.">
        <title>Insights into organohalide respiration and the versatile catabolism of Sulfurospirillum multivorans gained from comparative genomics and physiological studies.</title>
        <authorList>
            <person name="Goris T."/>
            <person name="Schubert T."/>
            <person name="Gadkari J."/>
            <person name="Wubet T."/>
            <person name="Tarkka M."/>
            <person name="Buscot F."/>
            <person name="Adrian L."/>
            <person name="Diekert G."/>
        </authorList>
    </citation>
    <scope>NUCLEOTIDE SEQUENCE [LARGE SCALE GENOMIC DNA]</scope>
    <source>
        <strain evidence="4">DM 12446 / JCM 15788 / NBRC 109480</strain>
    </source>
</reference>
<dbReference type="KEGG" id="smul:SMUL_2469"/>
<accession>A0AA86ANV3</accession>
<organism evidence="3 4">
    <name type="scientific">Sulfurospirillum multivorans (strain DM 12446 / JCM 15788 / NBRC 109480)</name>
    <dbReference type="NCBI Taxonomy" id="1150621"/>
    <lineage>
        <taxon>Bacteria</taxon>
        <taxon>Pseudomonadati</taxon>
        <taxon>Campylobacterota</taxon>
        <taxon>Epsilonproteobacteria</taxon>
        <taxon>Campylobacterales</taxon>
        <taxon>Sulfurospirillaceae</taxon>
        <taxon>Sulfurospirillum</taxon>
    </lineage>
</organism>
<protein>
    <submittedName>
        <fullName evidence="3">Glucose transferase</fullName>
    </submittedName>
</protein>
<dbReference type="PANTHER" id="PTHR46401">
    <property type="entry name" value="GLYCOSYLTRANSFERASE WBBK-RELATED"/>
    <property type="match status" value="1"/>
</dbReference>
<dbReference type="AlphaFoldDB" id="A0AA86ANV3"/>
<dbReference type="GO" id="GO:0016757">
    <property type="term" value="F:glycosyltransferase activity"/>
    <property type="evidence" value="ECO:0007669"/>
    <property type="project" value="InterPro"/>
</dbReference>
<dbReference type="RefSeq" id="WP_025345556.1">
    <property type="nucleotide sequence ID" value="NZ_CP007201.1"/>
</dbReference>
<evidence type="ECO:0000256" key="1">
    <source>
        <dbReference type="ARBA" id="ARBA00022679"/>
    </source>
</evidence>
<dbReference type="GO" id="GO:0009103">
    <property type="term" value="P:lipopolysaccharide biosynthetic process"/>
    <property type="evidence" value="ECO:0007669"/>
    <property type="project" value="TreeGrafter"/>
</dbReference>
<evidence type="ECO:0000259" key="2">
    <source>
        <dbReference type="Pfam" id="PF00534"/>
    </source>
</evidence>
<feature type="domain" description="Glycosyl transferase family 1" evidence="2">
    <location>
        <begin position="186"/>
        <end position="332"/>
    </location>
</feature>